<evidence type="ECO:0000259" key="2">
    <source>
        <dbReference type="Pfam" id="PF04195"/>
    </source>
</evidence>
<comment type="caution">
    <text evidence="3">The sequence shown here is derived from an EMBL/GenBank/DDBJ whole genome shotgun (WGS) entry which is preliminary data.</text>
</comment>
<evidence type="ECO:0000256" key="1">
    <source>
        <dbReference type="SAM" id="MobiDB-lite"/>
    </source>
</evidence>
<evidence type="ECO:0000313" key="4">
    <source>
        <dbReference type="Proteomes" id="UP001187471"/>
    </source>
</evidence>
<feature type="region of interest" description="Disordered" evidence="1">
    <location>
        <begin position="310"/>
        <end position="335"/>
    </location>
</feature>
<dbReference type="EMBL" id="JAVXUO010001946">
    <property type="protein sequence ID" value="KAK2977831.1"/>
    <property type="molecule type" value="Genomic_DNA"/>
</dbReference>
<protein>
    <recommendedName>
        <fullName evidence="2">Transposase (putative) gypsy type domain-containing protein</fullName>
    </recommendedName>
</protein>
<sequence length="335" mass="38299">MSNGELEEVLEKFPLLKGYTARVLELQEPVNYGTNTEMCTYEGQVRLGYRLHLHPFVVVVFNHYKIAPCQLVPNGWRKLVSLIYLVETSGFKADVEDLMKVYFEMCIVKNVANCPGWYYIYNFLRCSEVKKRKTPKGKRKEKSPIGELPPVPKKASVSPLRSPPHIIEGISIEEDPIFRPRWTIRRGDTGLPNIYAYAYSSQMLAQFDMARDMAYQIELEKREALANSNDSEQLALKKKYERAKKNEAEAVNKWIQDYLDGNASEEWLKKSTKDGLEIYELAFQKAKDMFKQRFPQLPLDDFIMPAFGSPSWKTATPTEGGGEAGDVISQGEVGD</sequence>
<evidence type="ECO:0000313" key="3">
    <source>
        <dbReference type="EMBL" id="KAK2977831.1"/>
    </source>
</evidence>
<keyword evidence="4" id="KW-1185">Reference proteome</keyword>
<feature type="region of interest" description="Disordered" evidence="1">
    <location>
        <begin position="134"/>
        <end position="160"/>
    </location>
</feature>
<dbReference type="AlphaFoldDB" id="A0AA88RFC5"/>
<proteinExistence type="predicted"/>
<dbReference type="Proteomes" id="UP001187471">
    <property type="component" value="Unassembled WGS sequence"/>
</dbReference>
<dbReference type="InterPro" id="IPR007321">
    <property type="entry name" value="Transposase_28"/>
</dbReference>
<name>A0AA88RFC5_9ASTE</name>
<dbReference type="Pfam" id="PF04195">
    <property type="entry name" value="Transposase_28"/>
    <property type="match status" value="1"/>
</dbReference>
<gene>
    <name evidence="3" type="ORF">RJ640_001754</name>
</gene>
<accession>A0AA88RFC5</accession>
<organism evidence="3 4">
    <name type="scientific">Escallonia rubra</name>
    <dbReference type="NCBI Taxonomy" id="112253"/>
    <lineage>
        <taxon>Eukaryota</taxon>
        <taxon>Viridiplantae</taxon>
        <taxon>Streptophyta</taxon>
        <taxon>Embryophyta</taxon>
        <taxon>Tracheophyta</taxon>
        <taxon>Spermatophyta</taxon>
        <taxon>Magnoliopsida</taxon>
        <taxon>eudicotyledons</taxon>
        <taxon>Gunneridae</taxon>
        <taxon>Pentapetalae</taxon>
        <taxon>asterids</taxon>
        <taxon>campanulids</taxon>
        <taxon>Escalloniales</taxon>
        <taxon>Escalloniaceae</taxon>
        <taxon>Escallonia</taxon>
    </lineage>
</organism>
<feature type="domain" description="Transposase (putative) gypsy type" evidence="2">
    <location>
        <begin position="45"/>
        <end position="89"/>
    </location>
</feature>
<reference evidence="3" key="1">
    <citation type="submission" date="2022-12" db="EMBL/GenBank/DDBJ databases">
        <title>Draft genome assemblies for two species of Escallonia (Escalloniales).</title>
        <authorList>
            <person name="Chanderbali A."/>
            <person name="Dervinis C."/>
            <person name="Anghel I."/>
            <person name="Soltis D."/>
            <person name="Soltis P."/>
            <person name="Zapata F."/>
        </authorList>
    </citation>
    <scope>NUCLEOTIDE SEQUENCE</scope>
    <source>
        <strain evidence="3">UCBG92.1500</strain>
        <tissue evidence="3">Leaf</tissue>
    </source>
</reference>